<dbReference type="InterPro" id="IPR016039">
    <property type="entry name" value="Thiolase-like"/>
</dbReference>
<accession>A0A3N1GXF8</accession>
<dbReference type="InterPro" id="IPR009081">
    <property type="entry name" value="PP-bd_ACP"/>
</dbReference>
<name>A0A3N1GXF8_9PSEU</name>
<dbReference type="Gene3D" id="3.30.70.3290">
    <property type="match status" value="2"/>
</dbReference>
<comment type="pathway">
    <text evidence="1">Antibiotic biosynthesis.</text>
</comment>
<dbReference type="EMBL" id="RJKM01000001">
    <property type="protein sequence ID" value="ROP34829.1"/>
    <property type="molecule type" value="Genomic_DNA"/>
</dbReference>
<dbReference type="InterPro" id="IPR050091">
    <property type="entry name" value="PKS_NRPS_Biosynth_Enz"/>
</dbReference>
<dbReference type="Pfam" id="PF02801">
    <property type="entry name" value="Ketoacyl-synt_C"/>
    <property type="match status" value="2"/>
</dbReference>
<reference evidence="8 9" key="1">
    <citation type="submission" date="2018-11" db="EMBL/GenBank/DDBJ databases">
        <title>Sequencing the genomes of 1000 actinobacteria strains.</title>
        <authorList>
            <person name="Klenk H.-P."/>
        </authorList>
    </citation>
    <scope>NUCLEOTIDE SEQUENCE [LARGE SCALE GENOMIC DNA]</scope>
    <source>
        <strain evidence="8 9">DSM 44231</strain>
    </source>
</reference>
<evidence type="ECO:0000256" key="3">
    <source>
        <dbReference type="ARBA" id="ARBA00022553"/>
    </source>
</evidence>
<dbReference type="GO" id="GO:0031177">
    <property type="term" value="F:phosphopantetheine binding"/>
    <property type="evidence" value="ECO:0007669"/>
    <property type="project" value="InterPro"/>
</dbReference>
<dbReference type="Gene3D" id="3.40.47.10">
    <property type="match status" value="2"/>
</dbReference>
<dbReference type="Pfam" id="PF00109">
    <property type="entry name" value="ketoacyl-synt"/>
    <property type="match status" value="2"/>
</dbReference>
<dbReference type="InterPro" id="IPR020806">
    <property type="entry name" value="PKS_PP-bd"/>
</dbReference>
<feature type="domain" description="Ketosynthase family 3 (KS3)" evidence="7">
    <location>
        <begin position="689"/>
        <end position="1110"/>
    </location>
</feature>
<dbReference type="GO" id="GO:0004312">
    <property type="term" value="F:fatty acid synthase activity"/>
    <property type="evidence" value="ECO:0007669"/>
    <property type="project" value="TreeGrafter"/>
</dbReference>
<dbReference type="InterPro" id="IPR006162">
    <property type="entry name" value="Ppantetheine_attach_site"/>
</dbReference>
<dbReference type="Pfam" id="PF22621">
    <property type="entry name" value="CurL-like_PKS_C"/>
    <property type="match status" value="1"/>
</dbReference>
<evidence type="ECO:0000256" key="1">
    <source>
        <dbReference type="ARBA" id="ARBA00004792"/>
    </source>
</evidence>
<dbReference type="Proteomes" id="UP000268727">
    <property type="component" value="Unassembled WGS sequence"/>
</dbReference>
<evidence type="ECO:0000313" key="9">
    <source>
        <dbReference type="Proteomes" id="UP000268727"/>
    </source>
</evidence>
<dbReference type="PROSITE" id="PS52004">
    <property type="entry name" value="KS3_2"/>
    <property type="match status" value="2"/>
</dbReference>
<evidence type="ECO:0000256" key="4">
    <source>
        <dbReference type="ARBA" id="ARBA00022679"/>
    </source>
</evidence>
<dbReference type="GO" id="GO:0006633">
    <property type="term" value="P:fatty acid biosynthetic process"/>
    <property type="evidence" value="ECO:0007669"/>
    <property type="project" value="InterPro"/>
</dbReference>
<evidence type="ECO:0000259" key="6">
    <source>
        <dbReference type="PROSITE" id="PS50075"/>
    </source>
</evidence>
<keyword evidence="9" id="KW-1185">Reference proteome</keyword>
<dbReference type="SMART" id="SM01294">
    <property type="entry name" value="PKS_PP_betabranch"/>
    <property type="match status" value="2"/>
</dbReference>
<dbReference type="PROSITE" id="PS50075">
    <property type="entry name" value="CARRIER"/>
    <property type="match status" value="2"/>
</dbReference>
<dbReference type="InterPro" id="IPR014030">
    <property type="entry name" value="Ketoacyl_synth_N"/>
</dbReference>
<dbReference type="Pfam" id="PF00550">
    <property type="entry name" value="PP-binding"/>
    <property type="match status" value="2"/>
</dbReference>
<keyword evidence="5" id="KW-0677">Repeat</keyword>
<dbReference type="SUPFAM" id="SSF47336">
    <property type="entry name" value="ACP-like"/>
    <property type="match status" value="2"/>
</dbReference>
<keyword evidence="2" id="KW-0596">Phosphopantetheine</keyword>
<comment type="caution">
    <text evidence="8">The sequence shown here is derived from an EMBL/GenBank/DDBJ whole genome shotgun (WGS) entry which is preliminary data.</text>
</comment>
<protein>
    <submittedName>
        <fullName evidence="8">Ketoacyl-synthetase-like protein</fullName>
    </submittedName>
</protein>
<dbReference type="InterPro" id="IPR036736">
    <property type="entry name" value="ACP-like_sf"/>
</dbReference>
<proteinExistence type="predicted"/>
<keyword evidence="4" id="KW-0808">Transferase</keyword>
<dbReference type="PROSITE" id="PS00606">
    <property type="entry name" value="KS3_1"/>
    <property type="match status" value="2"/>
</dbReference>
<dbReference type="PROSITE" id="PS00012">
    <property type="entry name" value="PHOSPHOPANTETHEINE"/>
    <property type="match status" value="1"/>
</dbReference>
<dbReference type="InterPro" id="IPR018201">
    <property type="entry name" value="Ketoacyl_synth_AS"/>
</dbReference>
<feature type="domain" description="Ketosynthase family 3 (KS3)" evidence="7">
    <location>
        <begin position="34"/>
        <end position="450"/>
    </location>
</feature>
<dbReference type="PANTHER" id="PTHR43775:SF51">
    <property type="entry name" value="INACTIVE PHENOLPHTHIOCEROL SYNTHESIS POLYKETIDE SYNTHASE TYPE I PKS1-RELATED"/>
    <property type="match status" value="1"/>
</dbReference>
<sequence>MTARDPALVEALRKSLKDNQALRRENEALRDRRHEPIAIVGLACRFPGGVRTPEDLWRLAVDGVDAVGALPTDRGWPDPHGATPGTLSAREGGFLADAADFDAAFFGISPREATAMDPQQRLLLETAWEALERAGISLDAARTARTGVFVGVLDPDYGPPLDAIPDELSGYALTGGFTGLTSGRISYHLGLTGPAVTVGTACSTALVGMHLAAASLRAGECDVALAGAATVMATPGLMAEFDRQGGLAPDGRCKAFAEDADGTSLGEGVGVVALARLSVARERGYPVLAVLRGSAVNQDGPSNGLTAPSGRAQEQVLRAALASAGLAPDDVDAVEAHGTGTRLGDPVEAQAIAAVFGGRREPLWLGSVKSNIGHAQAAAGVAGVIKAVHALRAGVLPATLHVGEPSTHVDWRGVRLPRELTPWPAVDRPRRMGVSAFGISGTNAHVVLEQPPAAAASSPAAGALPFVLSARDAEGLADRARELRAHLVAHPEAAPGDVAFTLAVGRSALERRAVVVAGDREALLAGLARCAAGEVRVGGPDAAAEAFLRGEDVDWTGVFGGARRVDLPTYPFRRARYWWRTAAAAVPVIEVEAPAAPAAETVDALVRGVLADILGHAPAALDEDASFDHLGLTSVGALDLRARLTAATGLALPATLAFDHPTPRALADHLRGSAVAPVDAPDAAKEHEDDPVVIVGMGCRFPGDVVTPDDLWDLLRSRRDAVGDLPDDRGWDVAALYHPEPGNPGTTYARHGGFLRDAAGFDPTFFGISPHEALAMDPQQRLLLETSWEALEHAGVDPTSLRGSDTGVFVGIAVQDYGTALSAVPADLHGHLMTGMAASVASGRVSYALGLRGPALTVDTACSSSLVSLHLAAQSLRAGECSLALAGGATVLGTAGPLIEFSAVRGLSPDGRSKAYSDSADGVGWGEGAGVVVLERLSAARRRGHPVLAVLRSSAVNQDGASNGLTAPSSEAQRRLLLDALYRAGLTPDDVDAVEGHGTGTTLGDPIEARALVSVYGARRAPLWLGSLKSNIGHTQAAAGVGGVIKAVLALRAGVLPATLHVDAPSSHVEWGGVRVLDAERPWPEVDRPRRMGVSAFGMSGTNAHVILEQAPGTTEPPAAGGPALCVLSGRTEQALRDQAVRLADHLGRHPDLALADVAATLAHGRASFAHRAAVVAEDLRELVDGLRAVAKGEPPRPGRDARLEAEARRYVRGEAVDRSASPPATGRARVALPTYPFQRKRFWAGDQATRPVPAPAVPAPAVAPPVVVEPVPEPVTGDAVPVRPAPSYPEPDDAELAERVRDEVAAVLGFDADDVDPDVGFFELGLDSVMALKLRTRLEVVTGRTLSTTTLFTYPTVTGLAAKLAADAPAAPAAPTTTQDDLVAQLAREIELAGRVRRDRGAR</sequence>
<dbReference type="Pfam" id="PF22336">
    <property type="entry name" value="RhiE-like_linker"/>
    <property type="match status" value="1"/>
</dbReference>
<evidence type="ECO:0000259" key="7">
    <source>
        <dbReference type="PROSITE" id="PS52004"/>
    </source>
</evidence>
<dbReference type="InterPro" id="IPR014031">
    <property type="entry name" value="Ketoacyl_synth_C"/>
</dbReference>
<keyword evidence="3" id="KW-0597">Phosphoprotein</keyword>
<dbReference type="SMART" id="SM00825">
    <property type="entry name" value="PKS_KS"/>
    <property type="match status" value="2"/>
</dbReference>
<dbReference type="CDD" id="cd00833">
    <property type="entry name" value="PKS"/>
    <property type="match status" value="2"/>
</dbReference>
<gene>
    <name evidence="8" type="ORF">EDD40_0033</name>
</gene>
<feature type="domain" description="Carrier" evidence="6">
    <location>
        <begin position="600"/>
        <end position="674"/>
    </location>
</feature>
<dbReference type="FunFam" id="3.40.47.10:FF:000019">
    <property type="entry name" value="Polyketide synthase type I"/>
    <property type="match status" value="2"/>
</dbReference>
<organism evidence="8 9">
    <name type="scientific">Saccharothrix texasensis</name>
    <dbReference type="NCBI Taxonomy" id="103734"/>
    <lineage>
        <taxon>Bacteria</taxon>
        <taxon>Bacillati</taxon>
        <taxon>Actinomycetota</taxon>
        <taxon>Actinomycetes</taxon>
        <taxon>Pseudonocardiales</taxon>
        <taxon>Pseudonocardiaceae</taxon>
        <taxon>Saccharothrix</taxon>
    </lineage>
</organism>
<dbReference type="GO" id="GO:0004315">
    <property type="term" value="F:3-oxoacyl-[acyl-carrier-protein] synthase activity"/>
    <property type="evidence" value="ECO:0007669"/>
    <property type="project" value="InterPro"/>
</dbReference>
<dbReference type="OrthoDB" id="9778690at2"/>
<dbReference type="SMART" id="SM00823">
    <property type="entry name" value="PKS_PP"/>
    <property type="match status" value="2"/>
</dbReference>
<evidence type="ECO:0000313" key="8">
    <source>
        <dbReference type="EMBL" id="ROP34829.1"/>
    </source>
</evidence>
<evidence type="ECO:0000256" key="2">
    <source>
        <dbReference type="ARBA" id="ARBA00022450"/>
    </source>
</evidence>
<dbReference type="Gene3D" id="1.10.1200.10">
    <property type="entry name" value="ACP-like"/>
    <property type="match status" value="2"/>
</dbReference>
<feature type="domain" description="Carrier" evidence="6">
    <location>
        <begin position="1295"/>
        <end position="1369"/>
    </location>
</feature>
<dbReference type="InterPro" id="IPR020841">
    <property type="entry name" value="PKS_Beta-ketoAc_synthase_dom"/>
</dbReference>
<dbReference type="SUPFAM" id="SSF53901">
    <property type="entry name" value="Thiolase-like"/>
    <property type="match status" value="2"/>
</dbReference>
<dbReference type="InterPro" id="IPR054514">
    <property type="entry name" value="RhiE-like_linker"/>
</dbReference>
<evidence type="ECO:0000256" key="5">
    <source>
        <dbReference type="ARBA" id="ARBA00022737"/>
    </source>
</evidence>
<dbReference type="PANTHER" id="PTHR43775">
    <property type="entry name" value="FATTY ACID SYNTHASE"/>
    <property type="match status" value="1"/>
</dbReference>